<evidence type="ECO:0008006" key="3">
    <source>
        <dbReference type="Google" id="ProtNLM"/>
    </source>
</evidence>
<dbReference type="Proteomes" id="UP000265520">
    <property type="component" value="Unassembled WGS sequence"/>
</dbReference>
<keyword evidence="2" id="KW-1185">Reference proteome</keyword>
<dbReference type="EMBL" id="LXQA010001836">
    <property type="protein sequence ID" value="MCH81065.1"/>
    <property type="molecule type" value="Genomic_DNA"/>
</dbReference>
<proteinExistence type="predicted"/>
<evidence type="ECO:0000313" key="1">
    <source>
        <dbReference type="EMBL" id="MCH81065.1"/>
    </source>
</evidence>
<comment type="caution">
    <text evidence="1">The sequence shown here is derived from an EMBL/GenBank/DDBJ whole genome shotgun (WGS) entry which is preliminary data.</text>
</comment>
<protein>
    <recommendedName>
        <fullName evidence="3">Zinc finger GRF-type domain-containing protein</fullName>
    </recommendedName>
</protein>
<sequence>MASSCNSGSASRDSWIRYANMNCHCHCASDIKISMSQQNPNRLFYSCKQNKCKWVGWCEPIAEDVDGKNRVGTIDPYADARMGILEDEFSKQQKLVEGLTETIQEDVATVKYEFDNAISAMKKDVD</sequence>
<organism evidence="1 2">
    <name type="scientific">Trifolium medium</name>
    <dbReference type="NCBI Taxonomy" id="97028"/>
    <lineage>
        <taxon>Eukaryota</taxon>
        <taxon>Viridiplantae</taxon>
        <taxon>Streptophyta</taxon>
        <taxon>Embryophyta</taxon>
        <taxon>Tracheophyta</taxon>
        <taxon>Spermatophyta</taxon>
        <taxon>Magnoliopsida</taxon>
        <taxon>eudicotyledons</taxon>
        <taxon>Gunneridae</taxon>
        <taxon>Pentapetalae</taxon>
        <taxon>rosids</taxon>
        <taxon>fabids</taxon>
        <taxon>Fabales</taxon>
        <taxon>Fabaceae</taxon>
        <taxon>Papilionoideae</taxon>
        <taxon>50 kb inversion clade</taxon>
        <taxon>NPAAA clade</taxon>
        <taxon>Hologalegina</taxon>
        <taxon>IRL clade</taxon>
        <taxon>Trifolieae</taxon>
        <taxon>Trifolium</taxon>
    </lineage>
</organism>
<reference evidence="1 2" key="1">
    <citation type="journal article" date="2018" name="Front. Plant Sci.">
        <title>Red Clover (Trifolium pratense) and Zigzag Clover (T. medium) - A Picture of Genomic Similarities and Differences.</title>
        <authorList>
            <person name="Dluhosova J."/>
            <person name="Istvanek J."/>
            <person name="Nedelnik J."/>
            <person name="Repkova J."/>
        </authorList>
    </citation>
    <scope>NUCLEOTIDE SEQUENCE [LARGE SCALE GENOMIC DNA]</scope>
    <source>
        <strain evidence="2">cv. 10/8</strain>
        <tissue evidence="1">Leaf</tissue>
    </source>
</reference>
<evidence type="ECO:0000313" key="2">
    <source>
        <dbReference type="Proteomes" id="UP000265520"/>
    </source>
</evidence>
<dbReference type="AlphaFoldDB" id="A0A392M1D5"/>
<name>A0A392M1D5_9FABA</name>
<gene>
    <name evidence="1" type="ORF">A2U01_0001844</name>
</gene>
<accession>A0A392M1D5</accession>